<feature type="transmembrane region" description="Helical" evidence="1">
    <location>
        <begin position="98"/>
        <end position="118"/>
    </location>
</feature>
<dbReference type="PANTHER" id="PTHR34989">
    <property type="entry name" value="PROTEIN HDED"/>
    <property type="match status" value="1"/>
</dbReference>
<feature type="transmembrane region" description="Helical" evidence="1">
    <location>
        <begin position="40"/>
        <end position="61"/>
    </location>
</feature>
<dbReference type="GO" id="GO:0005886">
    <property type="term" value="C:plasma membrane"/>
    <property type="evidence" value="ECO:0007669"/>
    <property type="project" value="TreeGrafter"/>
</dbReference>
<evidence type="ECO:0000313" key="2">
    <source>
        <dbReference type="EMBL" id="MBE8714640.1"/>
    </source>
</evidence>
<feature type="transmembrane region" description="Helical" evidence="1">
    <location>
        <begin position="73"/>
        <end position="92"/>
    </location>
</feature>
<organism evidence="2 3">
    <name type="scientific">Sphingobacterium hungaricum</name>
    <dbReference type="NCBI Taxonomy" id="2082723"/>
    <lineage>
        <taxon>Bacteria</taxon>
        <taxon>Pseudomonadati</taxon>
        <taxon>Bacteroidota</taxon>
        <taxon>Sphingobacteriia</taxon>
        <taxon>Sphingobacteriales</taxon>
        <taxon>Sphingobacteriaceae</taxon>
        <taxon>Sphingobacterium</taxon>
    </lineage>
</organism>
<comment type="caution">
    <text evidence="2">The sequence shown here is derived from an EMBL/GenBank/DDBJ whole genome shotgun (WGS) entry which is preliminary data.</text>
</comment>
<name>A0A928UWQ8_9SPHI</name>
<keyword evidence="1" id="KW-0472">Membrane</keyword>
<dbReference type="EMBL" id="PRDK01000007">
    <property type="protein sequence ID" value="MBE8714640.1"/>
    <property type="molecule type" value="Genomic_DNA"/>
</dbReference>
<dbReference type="RefSeq" id="WP_196936107.1">
    <property type="nucleotide sequence ID" value="NZ_MU158698.1"/>
</dbReference>
<accession>A0A928UWQ8</accession>
<dbReference type="PANTHER" id="PTHR34989:SF1">
    <property type="entry name" value="PROTEIN HDED"/>
    <property type="match status" value="1"/>
</dbReference>
<proteinExistence type="predicted"/>
<dbReference type="InterPro" id="IPR005325">
    <property type="entry name" value="DUF308_memb"/>
</dbReference>
<protein>
    <recommendedName>
        <fullName evidence="4">Acid-resistance membrane protein</fullName>
    </recommendedName>
</protein>
<dbReference type="Pfam" id="PF03729">
    <property type="entry name" value="DUF308"/>
    <property type="match status" value="2"/>
</dbReference>
<evidence type="ECO:0000313" key="3">
    <source>
        <dbReference type="Proteomes" id="UP000616201"/>
    </source>
</evidence>
<dbReference type="Proteomes" id="UP000616201">
    <property type="component" value="Unassembled WGS sequence"/>
</dbReference>
<feature type="transmembrane region" description="Helical" evidence="1">
    <location>
        <begin position="12"/>
        <end position="34"/>
    </location>
</feature>
<keyword evidence="1" id="KW-0812">Transmembrane</keyword>
<gene>
    <name evidence="2" type="ORF">C4F49_13205</name>
</gene>
<dbReference type="InterPro" id="IPR052712">
    <property type="entry name" value="Acid_resist_chaperone_HdeD"/>
</dbReference>
<feature type="transmembrane region" description="Helical" evidence="1">
    <location>
        <begin position="130"/>
        <end position="152"/>
    </location>
</feature>
<dbReference type="AlphaFoldDB" id="A0A928UWQ8"/>
<keyword evidence="3" id="KW-1185">Reference proteome</keyword>
<reference evidence="2" key="1">
    <citation type="submission" date="2018-02" db="EMBL/GenBank/DDBJ databases">
        <authorList>
            <person name="Vasarhelyi B.M."/>
            <person name="Deshmukh S."/>
            <person name="Balint B."/>
            <person name="Kukolya J."/>
        </authorList>
    </citation>
    <scope>NUCLEOTIDE SEQUENCE</scope>
    <source>
        <strain evidence="2">KB22</strain>
    </source>
</reference>
<evidence type="ECO:0008006" key="4">
    <source>
        <dbReference type="Google" id="ProtNLM"/>
    </source>
</evidence>
<keyword evidence="1" id="KW-1133">Transmembrane helix</keyword>
<sequence>MSNYIKTVQSTIKYWYVPAIIGVLLIALGIYSMTTPLETYVALAIFFSVVFFISGILQIVFAISNKDQIDGWGWQLAAGILYTIVGFYLMIYPQITMATLPFVVGFYVMFHSIYQIAFSIDLNKLKVKNWWAVLIWGILGLILSFLLLINPMVSGLSLVYAISLAIVIAGIASITVAFSLNSVRKKFKSIPEDLRQRTSSLNQEYDQHLK</sequence>
<evidence type="ECO:0000256" key="1">
    <source>
        <dbReference type="SAM" id="Phobius"/>
    </source>
</evidence>
<feature type="transmembrane region" description="Helical" evidence="1">
    <location>
        <begin position="158"/>
        <end position="180"/>
    </location>
</feature>